<comment type="caution">
    <text evidence="1">The sequence shown here is derived from an EMBL/GenBank/DDBJ whole genome shotgun (WGS) entry which is preliminary data.</text>
</comment>
<organism evidence="1 2">
    <name type="scientific">candidate division WS6 bacterium GW2011_GWA2_37_6</name>
    <dbReference type="NCBI Taxonomy" id="1619087"/>
    <lineage>
        <taxon>Bacteria</taxon>
        <taxon>Candidatus Dojkabacteria</taxon>
    </lineage>
</organism>
<dbReference type="InterPro" id="IPR043519">
    <property type="entry name" value="NT_sf"/>
</dbReference>
<gene>
    <name evidence="1" type="ORF">US52_C0060G0006</name>
</gene>
<dbReference type="EMBL" id="LBTH01000060">
    <property type="protein sequence ID" value="KKQ34417.1"/>
    <property type="molecule type" value="Genomic_DNA"/>
</dbReference>
<protein>
    <submittedName>
        <fullName evidence="1">Uncharacterized protein</fullName>
    </submittedName>
</protein>
<evidence type="ECO:0000313" key="1">
    <source>
        <dbReference type="EMBL" id="KKQ34417.1"/>
    </source>
</evidence>
<dbReference type="AlphaFoldDB" id="A0A0G0GWG6"/>
<dbReference type="Proteomes" id="UP000034852">
    <property type="component" value="Unassembled WGS sequence"/>
</dbReference>
<reference evidence="1 2" key="1">
    <citation type="journal article" date="2015" name="Nature">
        <title>rRNA introns, odd ribosomes, and small enigmatic genomes across a large radiation of phyla.</title>
        <authorList>
            <person name="Brown C.T."/>
            <person name="Hug L.A."/>
            <person name="Thomas B.C."/>
            <person name="Sharon I."/>
            <person name="Castelle C.J."/>
            <person name="Singh A."/>
            <person name="Wilkins M.J."/>
            <person name="Williams K.H."/>
            <person name="Banfield J.F."/>
        </authorList>
    </citation>
    <scope>NUCLEOTIDE SEQUENCE [LARGE SCALE GENOMIC DNA]</scope>
</reference>
<evidence type="ECO:0000313" key="2">
    <source>
        <dbReference type="Proteomes" id="UP000034852"/>
    </source>
</evidence>
<dbReference type="SUPFAM" id="SSF81301">
    <property type="entry name" value="Nucleotidyltransferase"/>
    <property type="match status" value="1"/>
</dbReference>
<proteinExistence type="predicted"/>
<name>A0A0G0GWG6_9BACT</name>
<sequence length="135" mass="16057">MLNYIEELKKLHLPEGQYAIFGSGPLAIRNIRASHDIDIIVTKKLWKKLIEKYNTKIQSDPVSIKIGNIEIFYNWMELTDKIEEMINTAEIINELPFVQLKYVLEWKESMGREKDKKDIELINKYLEKEKIKKVF</sequence>
<accession>A0A0G0GWG6</accession>